<dbReference type="SUPFAM" id="SSF56796">
    <property type="entry name" value="Dehydroquinate synthase-like"/>
    <property type="match status" value="1"/>
</dbReference>
<proteinExistence type="predicted"/>
<name>A0A1M6KXI5_9FIRM</name>
<evidence type="ECO:0000259" key="8">
    <source>
        <dbReference type="Pfam" id="PF00465"/>
    </source>
</evidence>
<dbReference type="RefSeq" id="WP_149735639.1">
    <property type="nucleotide sequence ID" value="NZ_FQZD01000030.1"/>
</dbReference>
<organism evidence="9 10">
    <name type="scientific">Propionispora hippei DSM 15287</name>
    <dbReference type="NCBI Taxonomy" id="1123003"/>
    <lineage>
        <taxon>Bacteria</taxon>
        <taxon>Bacillati</taxon>
        <taxon>Bacillota</taxon>
        <taxon>Negativicutes</taxon>
        <taxon>Selenomonadales</taxon>
        <taxon>Sporomusaceae</taxon>
        <taxon>Propionispora</taxon>
    </lineage>
</organism>
<keyword evidence="2" id="KW-0560">Oxidoreductase</keyword>
<dbReference type="InterPro" id="IPR001670">
    <property type="entry name" value="ADH_Fe/GldA"/>
</dbReference>
<dbReference type="OrthoDB" id="5198708at2"/>
<evidence type="ECO:0000256" key="4">
    <source>
        <dbReference type="ARBA" id="ARBA00037918"/>
    </source>
</evidence>
<evidence type="ECO:0000256" key="1">
    <source>
        <dbReference type="ARBA" id="ARBA00022723"/>
    </source>
</evidence>
<keyword evidence="10" id="KW-1185">Reference proteome</keyword>
<feature type="domain" description="Alcohol dehydrogenase iron-type/glycerol dehydrogenase GldA" evidence="8">
    <location>
        <begin position="11"/>
        <end position="116"/>
    </location>
</feature>
<keyword evidence="3" id="KW-0520">NAD</keyword>
<dbReference type="Pfam" id="PF00465">
    <property type="entry name" value="Fe-ADH"/>
    <property type="match status" value="1"/>
</dbReference>
<accession>A0A1M6KXI5</accession>
<comment type="pathway">
    <text evidence="4">Polyol metabolism; glycerol fermentation; glycerone phosphate from glycerol (oxidative route): step 1/2.</text>
</comment>
<protein>
    <recommendedName>
        <fullName evidence="6">Glycerol dehydrogenase</fullName>
        <ecNumber evidence="5">1.1.1.6</ecNumber>
    </recommendedName>
</protein>
<keyword evidence="1" id="KW-0479">Metal-binding</keyword>
<evidence type="ECO:0000256" key="7">
    <source>
        <dbReference type="ARBA" id="ARBA00049006"/>
    </source>
</evidence>
<gene>
    <name evidence="9" type="ORF">SAMN02745170_02969</name>
</gene>
<dbReference type="Gene3D" id="3.40.50.1970">
    <property type="match status" value="1"/>
</dbReference>
<evidence type="ECO:0000256" key="2">
    <source>
        <dbReference type="ARBA" id="ARBA00023002"/>
    </source>
</evidence>
<reference evidence="9 10" key="1">
    <citation type="submission" date="2016-11" db="EMBL/GenBank/DDBJ databases">
        <authorList>
            <person name="Varghese N."/>
            <person name="Submissions S."/>
        </authorList>
    </citation>
    <scope>NUCLEOTIDE SEQUENCE [LARGE SCALE GENOMIC DNA]</scope>
    <source>
        <strain evidence="9 10">DSM 15287</strain>
    </source>
</reference>
<dbReference type="AlphaFoldDB" id="A0A1M6KXI5"/>
<evidence type="ECO:0000256" key="3">
    <source>
        <dbReference type="ARBA" id="ARBA00023027"/>
    </source>
</evidence>
<dbReference type="GO" id="GO:0005829">
    <property type="term" value="C:cytosol"/>
    <property type="evidence" value="ECO:0007669"/>
    <property type="project" value="TreeGrafter"/>
</dbReference>
<evidence type="ECO:0000256" key="6">
    <source>
        <dbReference type="ARBA" id="ARBA00040132"/>
    </source>
</evidence>
<evidence type="ECO:0000313" key="10">
    <source>
        <dbReference type="Proteomes" id="UP000322917"/>
    </source>
</evidence>
<evidence type="ECO:0000256" key="5">
    <source>
        <dbReference type="ARBA" id="ARBA00039147"/>
    </source>
</evidence>
<comment type="catalytic activity">
    <reaction evidence="7">
        <text>glycerol + NAD(+) = dihydroxyacetone + NADH + H(+)</text>
        <dbReference type="Rhea" id="RHEA:13769"/>
        <dbReference type="ChEBI" id="CHEBI:15378"/>
        <dbReference type="ChEBI" id="CHEBI:16016"/>
        <dbReference type="ChEBI" id="CHEBI:17754"/>
        <dbReference type="ChEBI" id="CHEBI:57540"/>
        <dbReference type="ChEBI" id="CHEBI:57945"/>
        <dbReference type="EC" id="1.1.1.6"/>
    </reaction>
</comment>
<dbReference type="GO" id="GO:0008888">
    <property type="term" value="F:glycerol dehydrogenase (NAD+) activity"/>
    <property type="evidence" value="ECO:0007669"/>
    <property type="project" value="UniProtKB-EC"/>
</dbReference>
<dbReference type="InterPro" id="IPR016205">
    <property type="entry name" value="Glycerol_DH"/>
</dbReference>
<dbReference type="PANTHER" id="PTHR43616:SF5">
    <property type="entry name" value="GLYCEROL DEHYDROGENASE 1"/>
    <property type="match status" value="1"/>
</dbReference>
<dbReference type="EMBL" id="FQZD01000030">
    <property type="protein sequence ID" value="SHJ63576.1"/>
    <property type="molecule type" value="Genomic_DNA"/>
</dbReference>
<dbReference type="GO" id="GO:0046872">
    <property type="term" value="F:metal ion binding"/>
    <property type="evidence" value="ECO:0007669"/>
    <property type="project" value="UniProtKB-KW"/>
</dbReference>
<sequence>MKNSALTRCHYVSGKKTISDIGRYIALTGRKAFVLGTQSNLAAVKPLLADSCRLHQVEFVMERFNGHDSRQEINRMVALAICKVNASIIVAIGNGRVAAIGEAVAALAKLPVMVIPVSAVTETFFPGELPESSHMNRVSTRACL</sequence>
<dbReference type="EC" id="1.1.1.6" evidence="5"/>
<dbReference type="PANTHER" id="PTHR43616">
    <property type="entry name" value="GLYCEROL DEHYDROGENASE"/>
    <property type="match status" value="1"/>
</dbReference>
<dbReference type="Proteomes" id="UP000322917">
    <property type="component" value="Unassembled WGS sequence"/>
</dbReference>
<evidence type="ECO:0000313" key="9">
    <source>
        <dbReference type="EMBL" id="SHJ63576.1"/>
    </source>
</evidence>